<protein>
    <submittedName>
        <fullName evidence="2">Uncharacterized protein</fullName>
    </submittedName>
</protein>
<feature type="transmembrane region" description="Helical" evidence="1">
    <location>
        <begin position="39"/>
        <end position="63"/>
    </location>
</feature>
<gene>
    <name evidence="2" type="ORF">MNBD_NITROSPINAE05-1182</name>
</gene>
<name>A0A3B1DAL9_9ZZZZ</name>
<organism evidence="2">
    <name type="scientific">hydrothermal vent metagenome</name>
    <dbReference type="NCBI Taxonomy" id="652676"/>
    <lineage>
        <taxon>unclassified sequences</taxon>
        <taxon>metagenomes</taxon>
        <taxon>ecological metagenomes</taxon>
    </lineage>
</organism>
<dbReference type="AlphaFoldDB" id="A0A3B1DAL9"/>
<keyword evidence="1" id="KW-0472">Membrane</keyword>
<reference evidence="2" key="1">
    <citation type="submission" date="2018-06" db="EMBL/GenBank/DDBJ databases">
        <authorList>
            <person name="Zhirakovskaya E."/>
        </authorList>
    </citation>
    <scope>NUCLEOTIDE SEQUENCE</scope>
</reference>
<evidence type="ECO:0000256" key="1">
    <source>
        <dbReference type="SAM" id="Phobius"/>
    </source>
</evidence>
<evidence type="ECO:0000313" key="2">
    <source>
        <dbReference type="EMBL" id="VAX31880.1"/>
    </source>
</evidence>
<keyword evidence="1" id="KW-0812">Transmembrane</keyword>
<accession>A0A3B1DAL9</accession>
<keyword evidence="1" id="KW-1133">Transmembrane helix</keyword>
<sequence>MIQIIQDKLFILIKSNQHHEGWAEYMTRPFEARLTPFNLISICFLIATLMLGSATTVFAGWLYPLGETREKTKFSEEHIQLRAPSATGVRPPLIYEGGDLFLGSGKLNEGFETPWGAVWQPQLWIFATVRSAVYTFDDGVNSPSAEWGTRLDLYGNIQLTGTEKILIGFRPLDRNRSDRFSRVTFNDNLGGSQEEFNLDIRTLFFEGDIGSLFPGLDKAGVKKLDYGFTVGRQLLQYQEGILLNDEVDVVGLVRNNIRLPFISNLRTSLVYGWNEVGRGNAGNNDDANLIGFFNSIDTHVSTLSLDAVYTSDNDRNGDGYYLGLSAIQRIGHFNTAFRVNASIAENKDSVRVADGALFSSEISFTPYRSDDIVYLNTFITAGNFTQAGREPVVGGPLGALGILFASPSLGNFGSELNSFANEVAGFALGYEAFWDNHRRSLTLEVAGRQDISGNGFSDLAVGFEFRQRLLQRLQLQVDAHRSFQESRDDGFGTRVELQYQF</sequence>
<proteinExistence type="predicted"/>
<dbReference type="EMBL" id="UOGG01000177">
    <property type="protein sequence ID" value="VAX31880.1"/>
    <property type="molecule type" value="Genomic_DNA"/>
</dbReference>